<dbReference type="SUPFAM" id="SSF56059">
    <property type="entry name" value="Glutathione synthetase ATP-binding domain-like"/>
    <property type="match status" value="1"/>
</dbReference>
<sequence>MSSLLPRAIREAGGRFTFLTRDLHHYLRSAPATPHPLLAADNVLTADTNDLGTLLPYLERVHDVLAFDGVITSCDYYLETAARIAHHLRLPGPDPDAVDRAYRKDLTRQALPDLGPAFALTETVEAAHAEAERIGYPVVVKPVDLCAGMFVRVAANPAELAEAVEAIEGFPVNARGQRRNPLVLLEEFLDGPEFSVETVTSGGNTHVVGVTDKSVTGSPWFVESGHMFPADLPEETTALIAATAVEAVRRLGLDRTVAHTEIKLTAAGPRLVEVNPRPAGNQITELVRRTTGIDLPMVYARLAMGEDPDLRHVDTGARSAAIGFLLPERPGTVAAIDGVDALGHGDVVDWAVKPVGHEAGPATSNNHYLGHVMVVDRGAGARRRAEELVGALSVTYS</sequence>
<dbReference type="Proteomes" id="UP000019277">
    <property type="component" value="Unassembled WGS sequence"/>
</dbReference>
<dbReference type="InterPro" id="IPR040570">
    <property type="entry name" value="LAL_C2"/>
</dbReference>
<dbReference type="InterPro" id="IPR052032">
    <property type="entry name" value="ATP-dep_AA_Ligase"/>
</dbReference>
<evidence type="ECO:0000259" key="5">
    <source>
        <dbReference type="PROSITE" id="PS50975"/>
    </source>
</evidence>
<evidence type="ECO:0000256" key="2">
    <source>
        <dbReference type="ARBA" id="ARBA00022741"/>
    </source>
</evidence>
<evidence type="ECO:0000256" key="3">
    <source>
        <dbReference type="ARBA" id="ARBA00022840"/>
    </source>
</evidence>
<dbReference type="Pfam" id="PF13535">
    <property type="entry name" value="ATP-grasp_4"/>
    <property type="match status" value="1"/>
</dbReference>
<dbReference type="PROSITE" id="PS50975">
    <property type="entry name" value="ATP_GRASP"/>
    <property type="match status" value="1"/>
</dbReference>
<feature type="domain" description="ATP-grasp" evidence="5">
    <location>
        <begin position="104"/>
        <end position="304"/>
    </location>
</feature>
<dbReference type="InterPro" id="IPR011761">
    <property type="entry name" value="ATP-grasp"/>
</dbReference>
<evidence type="ECO:0000256" key="1">
    <source>
        <dbReference type="ARBA" id="ARBA00022598"/>
    </source>
</evidence>
<name>W7IHZ3_9PSEU</name>
<dbReference type="Pfam" id="PF18603">
    <property type="entry name" value="LAL_C2"/>
    <property type="match status" value="1"/>
</dbReference>
<gene>
    <name evidence="6" type="ORF">UO65_4198</name>
</gene>
<dbReference type="PANTHER" id="PTHR43585:SF2">
    <property type="entry name" value="ATP-GRASP ENZYME FSQD"/>
    <property type="match status" value="1"/>
</dbReference>
<protein>
    <recommendedName>
        <fullName evidence="5">ATP-grasp domain-containing protein</fullName>
    </recommendedName>
</protein>
<accession>W7IHZ3</accession>
<dbReference type="Gene3D" id="3.30.470.20">
    <property type="entry name" value="ATP-grasp fold, B domain"/>
    <property type="match status" value="1"/>
</dbReference>
<dbReference type="GO" id="GO:0046872">
    <property type="term" value="F:metal ion binding"/>
    <property type="evidence" value="ECO:0007669"/>
    <property type="project" value="InterPro"/>
</dbReference>
<keyword evidence="2 4" id="KW-0547">Nucleotide-binding</keyword>
<dbReference type="EMBL" id="AYXG01000155">
    <property type="protein sequence ID" value="EWC60530.1"/>
    <property type="molecule type" value="Genomic_DNA"/>
</dbReference>
<dbReference type="STRING" id="909613.UO65_4198"/>
<dbReference type="GO" id="GO:0016874">
    <property type="term" value="F:ligase activity"/>
    <property type="evidence" value="ECO:0007669"/>
    <property type="project" value="UniProtKB-KW"/>
</dbReference>
<dbReference type="SMART" id="SM01209">
    <property type="entry name" value="GARS_A"/>
    <property type="match status" value="1"/>
</dbReference>
<dbReference type="InterPro" id="IPR041472">
    <property type="entry name" value="BL00235/CARNS1_N"/>
</dbReference>
<dbReference type="Pfam" id="PF18130">
    <property type="entry name" value="ATPgrasp_N"/>
    <property type="match status" value="1"/>
</dbReference>
<evidence type="ECO:0000313" key="7">
    <source>
        <dbReference type="Proteomes" id="UP000019277"/>
    </source>
</evidence>
<dbReference type="PATRIC" id="fig|909613.9.peg.4200"/>
<reference evidence="6 7" key="1">
    <citation type="journal article" date="2014" name="Genome Announc.">
        <title>Draft Genome Sequence of the Antitrypanosomally Active Sponge-Associated Bacterium Actinokineospora sp. Strain EG49.</title>
        <authorList>
            <person name="Harjes J."/>
            <person name="Ryu T."/>
            <person name="Abdelmohsen U.R."/>
            <person name="Moitinho-Silva L."/>
            <person name="Horn H."/>
            <person name="Ravasi T."/>
            <person name="Hentschel U."/>
        </authorList>
    </citation>
    <scope>NUCLEOTIDE SEQUENCE [LARGE SCALE GENOMIC DNA]</scope>
    <source>
        <strain evidence="6 7">EG49</strain>
    </source>
</reference>
<dbReference type="Gene3D" id="3.40.50.20">
    <property type="match status" value="1"/>
</dbReference>
<dbReference type="AlphaFoldDB" id="W7IHZ3"/>
<comment type="caution">
    <text evidence="6">The sequence shown here is derived from an EMBL/GenBank/DDBJ whole genome shotgun (WGS) entry which is preliminary data.</text>
</comment>
<dbReference type="PANTHER" id="PTHR43585">
    <property type="entry name" value="FUMIPYRROLE BIOSYNTHESIS PROTEIN C"/>
    <property type="match status" value="1"/>
</dbReference>
<evidence type="ECO:0000313" key="6">
    <source>
        <dbReference type="EMBL" id="EWC60530.1"/>
    </source>
</evidence>
<organism evidence="6 7">
    <name type="scientific">Actinokineospora spheciospongiae</name>
    <dbReference type="NCBI Taxonomy" id="909613"/>
    <lineage>
        <taxon>Bacteria</taxon>
        <taxon>Bacillati</taxon>
        <taxon>Actinomycetota</taxon>
        <taxon>Actinomycetes</taxon>
        <taxon>Pseudonocardiales</taxon>
        <taxon>Pseudonocardiaceae</taxon>
        <taxon>Actinokineospora</taxon>
    </lineage>
</organism>
<dbReference type="GO" id="GO:0005524">
    <property type="term" value="F:ATP binding"/>
    <property type="evidence" value="ECO:0007669"/>
    <property type="project" value="UniProtKB-UniRule"/>
</dbReference>
<evidence type="ECO:0000256" key="4">
    <source>
        <dbReference type="PROSITE-ProRule" id="PRU00409"/>
    </source>
</evidence>
<proteinExistence type="predicted"/>
<keyword evidence="7" id="KW-1185">Reference proteome</keyword>
<keyword evidence="3 4" id="KW-0067">ATP-binding</keyword>
<dbReference type="eggNOG" id="COG2232">
    <property type="taxonomic scope" value="Bacteria"/>
</dbReference>
<keyword evidence="1" id="KW-0436">Ligase</keyword>